<name>A0A0F9SGA6_9ZZZZ</name>
<dbReference type="AlphaFoldDB" id="A0A0F9SGA6"/>
<accession>A0A0F9SGA6</accession>
<protein>
    <recommendedName>
        <fullName evidence="2">Tail sheath protein subtilisin-like domain-containing protein</fullName>
    </recommendedName>
</protein>
<organism evidence="1">
    <name type="scientific">marine sediment metagenome</name>
    <dbReference type="NCBI Taxonomy" id="412755"/>
    <lineage>
        <taxon>unclassified sequences</taxon>
        <taxon>metagenomes</taxon>
        <taxon>ecological metagenomes</taxon>
    </lineage>
</organism>
<reference evidence="1" key="1">
    <citation type="journal article" date="2015" name="Nature">
        <title>Complex archaea that bridge the gap between prokaryotes and eukaryotes.</title>
        <authorList>
            <person name="Spang A."/>
            <person name="Saw J.H."/>
            <person name="Jorgensen S.L."/>
            <person name="Zaremba-Niedzwiedzka K."/>
            <person name="Martijn J."/>
            <person name="Lind A.E."/>
            <person name="van Eijk R."/>
            <person name="Schleper C."/>
            <person name="Guy L."/>
            <person name="Ettema T.J."/>
        </authorList>
    </citation>
    <scope>NUCLEOTIDE SEQUENCE</scope>
</reference>
<gene>
    <name evidence="1" type="ORF">LCGC14_0523080</name>
</gene>
<proteinExistence type="predicted"/>
<comment type="caution">
    <text evidence="1">The sequence shown here is derived from an EMBL/GenBank/DDBJ whole genome shotgun (WGS) entry which is preliminary data.</text>
</comment>
<sequence length="819" mass="86301">MGANFPGAGNETPSVTTEIVTVSRGASVPGGIRLAAIVGEGQRVERIVSSARGSGNDGLDSDGTTVGDSDGRHFKLTFVPITSNRLDLFKNGILLNGLEQSGFLLAGGTFSSTFGYRYDLDGNIELQAAALVDQGGADFTTGTANVGNGTIGSLSLVDANAPSEVWTVRVSSVLRDGYGDPIDGYAIFVVSGSVSGVILDGYGSQITWQSNGIAVSNSILSFSITEGATTFVEGDSFTIEVTSGSLSAGDSLVAHYIATADLNDPEFFTDFDELQTKHGAASTDNRLSLGAQLAFSNGPPGIFAVQAAPGIPRRQSYVVEESASGGAVRDDLQFALPVGVLPDFDTNINFFITDPVTNTESQIIPNKVDFFDAAITASPDLFHFGAGYVFSYTVVQDDSVQKEGDDGVITSTGPTSATISSTVVNFGQDDINGTRTLQILAPAVNAGTYAIVSAADGILTLSDPGGFTDETAAEFRIIDSADSSSKILFTDDLALTASAILRVTVVDSKDADFFDVNWLSAYEALETVNCDIVVPLPSQTISAIFQVGRIHVDTMSNLKNKRERMLFIGAINGLLPGNVIGDTPAAVEDIGVLEGIQGDTVAEILAGNVEDLTDYGVQNSFGTTFRVVFFYPDQIIVQIGADRTILDGFFLAAAAAGFLTGIPNVAIPLTNKTMAGFAILRDRLFRPIIRENIAAAGITLVEPAIGGGTVVWGKTTTTSGFAEEEEISIVFIRDRIAKSMRAGFRGFIGTAESQTTQGSLMARAQGLMQGFISQGLITNFTDLQVGRDSVEPRQWNIRVAVQPVFPVNWIYIRVAIGLL</sequence>
<evidence type="ECO:0008006" key="2">
    <source>
        <dbReference type="Google" id="ProtNLM"/>
    </source>
</evidence>
<dbReference type="EMBL" id="LAZR01000662">
    <property type="protein sequence ID" value="KKN61317.1"/>
    <property type="molecule type" value="Genomic_DNA"/>
</dbReference>
<evidence type="ECO:0000313" key="1">
    <source>
        <dbReference type="EMBL" id="KKN61317.1"/>
    </source>
</evidence>